<proteinExistence type="predicted"/>
<protein>
    <submittedName>
        <fullName evidence="2">Uncharacterized protein</fullName>
    </submittedName>
</protein>
<dbReference type="EMBL" id="BLXT01005873">
    <property type="protein sequence ID" value="GFO27013.1"/>
    <property type="molecule type" value="Genomic_DNA"/>
</dbReference>
<reference evidence="2 3" key="1">
    <citation type="journal article" date="2021" name="Elife">
        <title>Chloroplast acquisition without the gene transfer in kleptoplastic sea slugs, Plakobranchus ocellatus.</title>
        <authorList>
            <person name="Maeda T."/>
            <person name="Takahashi S."/>
            <person name="Yoshida T."/>
            <person name="Shimamura S."/>
            <person name="Takaki Y."/>
            <person name="Nagai Y."/>
            <person name="Toyoda A."/>
            <person name="Suzuki Y."/>
            <person name="Arimoto A."/>
            <person name="Ishii H."/>
            <person name="Satoh N."/>
            <person name="Nishiyama T."/>
            <person name="Hasebe M."/>
            <person name="Maruyama T."/>
            <person name="Minagawa J."/>
            <person name="Obokata J."/>
            <person name="Shigenobu S."/>
        </authorList>
    </citation>
    <scope>NUCLEOTIDE SEQUENCE [LARGE SCALE GENOMIC DNA]</scope>
</reference>
<dbReference type="AlphaFoldDB" id="A0AAV4C7N6"/>
<organism evidence="2 3">
    <name type="scientific">Plakobranchus ocellatus</name>
    <dbReference type="NCBI Taxonomy" id="259542"/>
    <lineage>
        <taxon>Eukaryota</taxon>
        <taxon>Metazoa</taxon>
        <taxon>Spiralia</taxon>
        <taxon>Lophotrochozoa</taxon>
        <taxon>Mollusca</taxon>
        <taxon>Gastropoda</taxon>
        <taxon>Heterobranchia</taxon>
        <taxon>Euthyneura</taxon>
        <taxon>Panpulmonata</taxon>
        <taxon>Sacoglossa</taxon>
        <taxon>Placobranchoidea</taxon>
        <taxon>Plakobranchidae</taxon>
        <taxon>Plakobranchus</taxon>
    </lineage>
</organism>
<comment type="caution">
    <text evidence="2">The sequence shown here is derived from an EMBL/GenBank/DDBJ whole genome shotgun (WGS) entry which is preliminary data.</text>
</comment>
<sequence>MREQPIGAPSGPTNFALGPALTGRVPVRLSRKRPGTFIKKILAEATGRAPDGALADADSGPTNRPDGGGAESPRSPCVDRRDGQVCLLCQCLTKSACATAAIQLEYRAEIVGS</sequence>
<keyword evidence="3" id="KW-1185">Reference proteome</keyword>
<feature type="region of interest" description="Disordered" evidence="1">
    <location>
        <begin position="49"/>
        <end position="78"/>
    </location>
</feature>
<feature type="region of interest" description="Disordered" evidence="1">
    <location>
        <begin position="1"/>
        <end position="20"/>
    </location>
</feature>
<evidence type="ECO:0000256" key="1">
    <source>
        <dbReference type="SAM" id="MobiDB-lite"/>
    </source>
</evidence>
<accession>A0AAV4C7N6</accession>
<evidence type="ECO:0000313" key="2">
    <source>
        <dbReference type="EMBL" id="GFO27013.1"/>
    </source>
</evidence>
<dbReference type="Proteomes" id="UP000735302">
    <property type="component" value="Unassembled WGS sequence"/>
</dbReference>
<gene>
    <name evidence="2" type="ORF">PoB_005351800</name>
</gene>
<name>A0AAV4C7N6_9GAST</name>
<evidence type="ECO:0000313" key="3">
    <source>
        <dbReference type="Proteomes" id="UP000735302"/>
    </source>
</evidence>